<reference evidence="2" key="1">
    <citation type="submission" date="2021-11" db="EMBL/GenBank/DDBJ databases">
        <title>Streptomyces corallinus and Kineosporia corallina sp. nov., two new coral-derived marine actinobacteria.</title>
        <authorList>
            <person name="Buangrab K."/>
            <person name="Sutthacheep M."/>
            <person name="Yeemin T."/>
            <person name="Harunari E."/>
            <person name="Igarashi Y."/>
            <person name="Sripreechasak P."/>
            <person name="Kanchanasin P."/>
            <person name="Tanasupawat S."/>
            <person name="Phongsopitanun W."/>
        </authorList>
    </citation>
    <scope>NUCLEOTIDE SEQUENCE</scope>
    <source>
        <strain evidence="2">JCM 31032</strain>
    </source>
</reference>
<name>A0A9X1NG04_9ACTN</name>
<feature type="transmembrane region" description="Helical" evidence="1">
    <location>
        <begin position="25"/>
        <end position="43"/>
    </location>
</feature>
<organism evidence="2 3">
    <name type="scientific">Kineosporia babensis</name>
    <dbReference type="NCBI Taxonomy" id="499548"/>
    <lineage>
        <taxon>Bacteria</taxon>
        <taxon>Bacillati</taxon>
        <taxon>Actinomycetota</taxon>
        <taxon>Actinomycetes</taxon>
        <taxon>Kineosporiales</taxon>
        <taxon>Kineosporiaceae</taxon>
        <taxon>Kineosporia</taxon>
    </lineage>
</organism>
<accession>A0A9X1NG04</accession>
<gene>
    <name evidence="2" type="ORF">LR394_20105</name>
</gene>
<evidence type="ECO:0000313" key="2">
    <source>
        <dbReference type="EMBL" id="MCD5313215.1"/>
    </source>
</evidence>
<protein>
    <submittedName>
        <fullName evidence="2">Uncharacterized protein</fullName>
    </submittedName>
</protein>
<evidence type="ECO:0000313" key="3">
    <source>
        <dbReference type="Proteomes" id="UP001138997"/>
    </source>
</evidence>
<keyword evidence="1" id="KW-1133">Transmembrane helix</keyword>
<sequence>MPLWLILIIVGVVLAVIGFGGVGQILIWLGVALVVIAAVLALVGRRGGTRI</sequence>
<dbReference type="Proteomes" id="UP001138997">
    <property type="component" value="Unassembled WGS sequence"/>
</dbReference>
<dbReference type="EMBL" id="JAJOMB010000010">
    <property type="protein sequence ID" value="MCD5313215.1"/>
    <property type="molecule type" value="Genomic_DNA"/>
</dbReference>
<dbReference type="RefSeq" id="WP_231444188.1">
    <property type="nucleotide sequence ID" value="NZ_JAJOMB010000010.1"/>
</dbReference>
<comment type="caution">
    <text evidence="2">The sequence shown here is derived from an EMBL/GenBank/DDBJ whole genome shotgun (WGS) entry which is preliminary data.</text>
</comment>
<keyword evidence="1" id="KW-0812">Transmembrane</keyword>
<keyword evidence="1" id="KW-0472">Membrane</keyword>
<evidence type="ECO:0000256" key="1">
    <source>
        <dbReference type="SAM" id="Phobius"/>
    </source>
</evidence>
<dbReference type="AlphaFoldDB" id="A0A9X1NG04"/>
<keyword evidence="3" id="KW-1185">Reference proteome</keyword>
<proteinExistence type="predicted"/>